<dbReference type="InterPro" id="IPR033479">
    <property type="entry name" value="dCache_1"/>
</dbReference>
<keyword evidence="4" id="KW-0997">Cell inner membrane</keyword>
<evidence type="ECO:0000256" key="3">
    <source>
        <dbReference type="ARBA" id="ARBA00022500"/>
    </source>
</evidence>
<feature type="coiled-coil region" evidence="11">
    <location>
        <begin position="543"/>
        <end position="570"/>
    </location>
</feature>
<dbReference type="RefSeq" id="WP_077754022.1">
    <property type="nucleotide sequence ID" value="NZ_CP014782.1"/>
</dbReference>
<dbReference type="SMART" id="SM00304">
    <property type="entry name" value="HAMP"/>
    <property type="match status" value="2"/>
</dbReference>
<feature type="transmembrane region" description="Helical" evidence="12">
    <location>
        <begin position="270"/>
        <end position="290"/>
    </location>
</feature>
<keyword evidence="17" id="KW-1185">Reference proteome</keyword>
<evidence type="ECO:0000256" key="6">
    <source>
        <dbReference type="ARBA" id="ARBA00022989"/>
    </source>
</evidence>
<dbReference type="InterPro" id="IPR003660">
    <property type="entry name" value="HAMP_dom"/>
</dbReference>
<reference evidence="16 17" key="1">
    <citation type="submission" date="2016-03" db="EMBL/GenBank/DDBJ databases">
        <title>Complete genome sequence of Shewanella psychrophila WP2, a deep sea bacterium isolated from west Pacific sediment.</title>
        <authorList>
            <person name="Xu G."/>
            <person name="Jian H."/>
        </authorList>
    </citation>
    <scope>NUCLEOTIDE SEQUENCE [LARGE SCALE GENOMIC DNA]</scope>
    <source>
        <strain evidence="16 17">WP2</strain>
    </source>
</reference>
<dbReference type="SUPFAM" id="SSF103190">
    <property type="entry name" value="Sensory domain-like"/>
    <property type="match status" value="2"/>
</dbReference>
<dbReference type="GO" id="GO:0007165">
    <property type="term" value="P:signal transduction"/>
    <property type="evidence" value="ECO:0007669"/>
    <property type="project" value="UniProtKB-KW"/>
</dbReference>
<evidence type="ECO:0000256" key="4">
    <source>
        <dbReference type="ARBA" id="ARBA00022519"/>
    </source>
</evidence>
<dbReference type="InterPro" id="IPR004090">
    <property type="entry name" value="Chemotax_Me-accpt_rcpt"/>
</dbReference>
<evidence type="ECO:0000259" key="13">
    <source>
        <dbReference type="PROSITE" id="PS50111"/>
    </source>
</evidence>
<dbReference type="Proteomes" id="UP000189545">
    <property type="component" value="Chromosome"/>
</dbReference>
<comment type="subcellular location">
    <subcellularLocation>
        <location evidence="1">Cell inner membrane</location>
        <topology evidence="1">Multi-pass membrane protein</topology>
    </subcellularLocation>
</comment>
<evidence type="ECO:0000256" key="2">
    <source>
        <dbReference type="ARBA" id="ARBA00022475"/>
    </source>
</evidence>
<dbReference type="Pfam" id="PF02743">
    <property type="entry name" value="dCache_1"/>
    <property type="match status" value="1"/>
</dbReference>
<dbReference type="OrthoDB" id="2489132at2"/>
<dbReference type="CDD" id="cd06225">
    <property type="entry name" value="HAMP"/>
    <property type="match status" value="1"/>
</dbReference>
<accession>A0A1S6HUA1</accession>
<dbReference type="Pfam" id="PF00015">
    <property type="entry name" value="MCPsignal"/>
    <property type="match status" value="1"/>
</dbReference>
<dbReference type="InterPro" id="IPR004089">
    <property type="entry name" value="MCPsignal_dom"/>
</dbReference>
<evidence type="ECO:0000256" key="10">
    <source>
        <dbReference type="PROSITE-ProRule" id="PRU00284"/>
    </source>
</evidence>
<keyword evidence="11" id="KW-0175">Coiled coil</keyword>
<dbReference type="SMART" id="SM00283">
    <property type="entry name" value="MA"/>
    <property type="match status" value="1"/>
</dbReference>
<dbReference type="InterPro" id="IPR000727">
    <property type="entry name" value="T_SNARE_dom"/>
</dbReference>
<dbReference type="STRING" id="225848.Sps_03944"/>
<dbReference type="InterPro" id="IPR029151">
    <property type="entry name" value="Sensor-like_sf"/>
</dbReference>
<dbReference type="Pfam" id="PF00672">
    <property type="entry name" value="HAMP"/>
    <property type="match status" value="1"/>
</dbReference>
<comment type="similarity">
    <text evidence="9">Belongs to the methyl-accepting chemotaxis (MCP) protein family.</text>
</comment>
<protein>
    <submittedName>
        <fullName evidence="16">Methyl-accepting chemotaxis sensory transducer with Cache sensor</fullName>
    </submittedName>
</protein>
<keyword evidence="3" id="KW-0145">Chemotaxis</keyword>
<dbReference type="SUPFAM" id="SSF58104">
    <property type="entry name" value="Methyl-accepting chemotaxis protein (MCP) signaling domain"/>
    <property type="match status" value="1"/>
</dbReference>
<dbReference type="PROSITE" id="PS50192">
    <property type="entry name" value="T_SNARE"/>
    <property type="match status" value="1"/>
</dbReference>
<dbReference type="Gene3D" id="1.10.287.950">
    <property type="entry name" value="Methyl-accepting chemotaxis protein"/>
    <property type="match status" value="1"/>
</dbReference>
<evidence type="ECO:0000256" key="12">
    <source>
        <dbReference type="SAM" id="Phobius"/>
    </source>
</evidence>
<dbReference type="FunFam" id="1.10.287.950:FF:000001">
    <property type="entry name" value="Methyl-accepting chemotaxis sensory transducer"/>
    <property type="match status" value="1"/>
</dbReference>
<dbReference type="PANTHER" id="PTHR32089">
    <property type="entry name" value="METHYL-ACCEPTING CHEMOTAXIS PROTEIN MCPB"/>
    <property type="match status" value="1"/>
</dbReference>
<evidence type="ECO:0000256" key="5">
    <source>
        <dbReference type="ARBA" id="ARBA00022692"/>
    </source>
</evidence>
<feature type="domain" description="T-SNARE coiled-coil homology" evidence="14">
    <location>
        <begin position="537"/>
        <end position="599"/>
    </location>
</feature>
<keyword evidence="8 10" id="KW-0807">Transducer</keyword>
<keyword evidence="2" id="KW-1003">Cell membrane</keyword>
<dbReference type="EMBL" id="CP014782">
    <property type="protein sequence ID" value="AQS39059.1"/>
    <property type="molecule type" value="Genomic_DNA"/>
</dbReference>
<evidence type="ECO:0000256" key="1">
    <source>
        <dbReference type="ARBA" id="ARBA00004429"/>
    </source>
</evidence>
<dbReference type="GO" id="GO:0005886">
    <property type="term" value="C:plasma membrane"/>
    <property type="evidence" value="ECO:0007669"/>
    <property type="project" value="UniProtKB-SubCell"/>
</dbReference>
<evidence type="ECO:0000256" key="8">
    <source>
        <dbReference type="ARBA" id="ARBA00023224"/>
    </source>
</evidence>
<evidence type="ECO:0000256" key="7">
    <source>
        <dbReference type="ARBA" id="ARBA00023136"/>
    </source>
</evidence>
<evidence type="ECO:0000256" key="11">
    <source>
        <dbReference type="SAM" id="Coils"/>
    </source>
</evidence>
<evidence type="ECO:0000313" key="17">
    <source>
        <dbReference type="Proteomes" id="UP000189545"/>
    </source>
</evidence>
<dbReference type="Gene3D" id="3.30.450.20">
    <property type="entry name" value="PAS domain"/>
    <property type="match status" value="2"/>
</dbReference>
<dbReference type="PROSITE" id="PS50885">
    <property type="entry name" value="HAMP"/>
    <property type="match status" value="1"/>
</dbReference>
<dbReference type="GO" id="GO:0006935">
    <property type="term" value="P:chemotaxis"/>
    <property type="evidence" value="ECO:0007669"/>
    <property type="project" value="UniProtKB-KW"/>
</dbReference>
<evidence type="ECO:0000313" key="16">
    <source>
        <dbReference type="EMBL" id="AQS39059.1"/>
    </source>
</evidence>
<feature type="domain" description="HAMP" evidence="15">
    <location>
        <begin position="291"/>
        <end position="345"/>
    </location>
</feature>
<evidence type="ECO:0000259" key="14">
    <source>
        <dbReference type="PROSITE" id="PS50192"/>
    </source>
</evidence>
<dbReference type="PANTHER" id="PTHR32089:SF117">
    <property type="entry name" value="METHYL ACCEPTING SENSORY TRANSDUCER WITH CACHE_1 SMALL MOLECULE BINDING DOMAIN"/>
    <property type="match status" value="1"/>
</dbReference>
<dbReference type="AlphaFoldDB" id="A0A1S6HUA1"/>
<keyword evidence="7 12" id="KW-0472">Membrane</keyword>
<evidence type="ECO:0000259" key="15">
    <source>
        <dbReference type="PROSITE" id="PS50885"/>
    </source>
</evidence>
<keyword evidence="6 12" id="KW-1133">Transmembrane helix</keyword>
<evidence type="ECO:0000256" key="9">
    <source>
        <dbReference type="ARBA" id="ARBA00029447"/>
    </source>
</evidence>
<dbReference type="PRINTS" id="PR00260">
    <property type="entry name" value="CHEMTRNSDUCR"/>
</dbReference>
<dbReference type="CDD" id="cd12913">
    <property type="entry name" value="PDC1_MCP_like"/>
    <property type="match status" value="1"/>
</dbReference>
<name>A0A1S6HUA1_9GAMM</name>
<dbReference type="KEGG" id="spsw:Sps_03944"/>
<keyword evidence="5 12" id="KW-0812">Transmembrane</keyword>
<gene>
    <name evidence="16" type="ORF">Sps_03944</name>
</gene>
<organism evidence="16 17">
    <name type="scientific">Shewanella psychrophila</name>
    <dbReference type="NCBI Taxonomy" id="225848"/>
    <lineage>
        <taxon>Bacteria</taxon>
        <taxon>Pseudomonadati</taxon>
        <taxon>Pseudomonadota</taxon>
        <taxon>Gammaproteobacteria</taxon>
        <taxon>Alteromonadales</taxon>
        <taxon>Shewanellaceae</taxon>
        <taxon>Shewanella</taxon>
    </lineage>
</organism>
<dbReference type="CDD" id="cd12912">
    <property type="entry name" value="PDC2_MCP_like"/>
    <property type="match status" value="1"/>
</dbReference>
<proteinExistence type="inferred from homology"/>
<feature type="domain" description="Methyl-accepting transducer" evidence="13">
    <location>
        <begin position="350"/>
        <end position="586"/>
    </location>
</feature>
<dbReference type="PROSITE" id="PS50111">
    <property type="entry name" value="CHEMOTAXIS_TRANSDUC_2"/>
    <property type="match status" value="1"/>
</dbReference>
<dbReference type="GO" id="GO:0004888">
    <property type="term" value="F:transmembrane signaling receptor activity"/>
    <property type="evidence" value="ECO:0007669"/>
    <property type="project" value="InterPro"/>
</dbReference>
<sequence>MKFSSKVVITSSIIIFASMSIMSIWQSRQVNSQLENIIQRSTNEIISGLIQTVDAHLNEKISIADYTSELITKNYSPQNAISIITEQKIKDSYITVGVGMESDGSVISNDPSWHPGPEYEPRNRPWYKGAKVTGKTIITTPYIDDKTQDSIISVGSPLLDNGRFFGAIFFDVSLSTLNKIIDQVSLFGTGYAFLVEANGNIILHPDSNLLGKNISSFLGDTKIEASTQLVDVNGKQSYVTFAPLVSQDWYVGTIIDYDKSHQTISELRNASAIFTMIAVVLAILVLIFTIKKLMTPLTLLNHAMEDAASGQGDLTRHLDINSDEEFSALAANFNLFTEKLRNLITQTKDLSDEIHISTEKTAKDSELSSSDIATQLAEVEQLATAMEEMATTSSDVAGNAQNASISAQQADAAATDGVKVINETTGAIDSLSGHIDQAVIVVQELTHSTNNIESIVSVITGIADQTNLLALNAAIEAARAGASGRGFAVVADEVRILAQRTQESTTEIRHMIEHLQDGASQATSVMNQSKILAAETVEKANEADQALNKIRSAILEINDMNLQIASAAEQQSQVAGEININTVNIRNISEEVSGRALQSTSEMQNQVTIVQQQVDILNKFIV</sequence>